<accession>A0AAV2QWT4</accession>
<reference evidence="2 3" key="1">
    <citation type="submission" date="2024-05" db="EMBL/GenBank/DDBJ databases">
        <authorList>
            <person name="Wallberg A."/>
        </authorList>
    </citation>
    <scope>NUCLEOTIDE SEQUENCE [LARGE SCALE GENOMIC DNA]</scope>
</reference>
<name>A0AAV2QWT4_MEGNR</name>
<protein>
    <recommendedName>
        <fullName evidence="1">HAT C-terminal dimerisation domain-containing protein</fullName>
    </recommendedName>
</protein>
<dbReference type="SUPFAM" id="SSF53098">
    <property type="entry name" value="Ribonuclease H-like"/>
    <property type="match status" value="1"/>
</dbReference>
<evidence type="ECO:0000313" key="3">
    <source>
        <dbReference type="Proteomes" id="UP001497623"/>
    </source>
</evidence>
<evidence type="ECO:0000313" key="2">
    <source>
        <dbReference type="EMBL" id="CAL4099016.1"/>
    </source>
</evidence>
<organism evidence="2 3">
    <name type="scientific">Meganyctiphanes norvegica</name>
    <name type="common">Northern krill</name>
    <name type="synonym">Thysanopoda norvegica</name>
    <dbReference type="NCBI Taxonomy" id="48144"/>
    <lineage>
        <taxon>Eukaryota</taxon>
        <taxon>Metazoa</taxon>
        <taxon>Ecdysozoa</taxon>
        <taxon>Arthropoda</taxon>
        <taxon>Crustacea</taxon>
        <taxon>Multicrustacea</taxon>
        <taxon>Malacostraca</taxon>
        <taxon>Eumalacostraca</taxon>
        <taxon>Eucarida</taxon>
        <taxon>Euphausiacea</taxon>
        <taxon>Euphausiidae</taxon>
        <taxon>Meganyctiphanes</taxon>
    </lineage>
</organism>
<keyword evidence="3" id="KW-1185">Reference proteome</keyword>
<comment type="caution">
    <text evidence="2">The sequence shown here is derived from an EMBL/GenBank/DDBJ whole genome shotgun (WGS) entry which is preliminary data.</text>
</comment>
<dbReference type="InterPro" id="IPR008906">
    <property type="entry name" value="HATC_C_dom"/>
</dbReference>
<dbReference type="InterPro" id="IPR012337">
    <property type="entry name" value="RNaseH-like_sf"/>
</dbReference>
<dbReference type="Proteomes" id="UP001497623">
    <property type="component" value="Unassembled WGS sequence"/>
</dbReference>
<dbReference type="Pfam" id="PF05699">
    <property type="entry name" value="Dimer_Tnp_hAT"/>
    <property type="match status" value="1"/>
</dbReference>
<gene>
    <name evidence="2" type="ORF">MNOR_LOCUS16378</name>
</gene>
<evidence type="ECO:0000259" key="1">
    <source>
        <dbReference type="Pfam" id="PF05699"/>
    </source>
</evidence>
<proteinExistence type="predicted"/>
<feature type="domain" description="HAT C-terminal dimerisation" evidence="1">
    <location>
        <begin position="98"/>
        <end position="164"/>
    </location>
</feature>
<sequence length="176" mass="20427">MTFNTDQKQLDYLEMFLMLSSANSCRLYIEDKFTWRNENTYSDELYQKFIQNRYEQDVESTRNWLAERCVVCLPAAISFQAEASPFPKFFFQPAVRNSTPPVAWWKGVGVNCAPAKGFVDLLINLHTATASSASLNRIFSTFGLVITKLRSRLGFERAQKFVICYRMLRSPQNLEY</sequence>
<dbReference type="GO" id="GO:0046983">
    <property type="term" value="F:protein dimerization activity"/>
    <property type="evidence" value="ECO:0007669"/>
    <property type="project" value="InterPro"/>
</dbReference>
<dbReference type="AlphaFoldDB" id="A0AAV2QWT4"/>
<dbReference type="EMBL" id="CAXKWB010010728">
    <property type="protein sequence ID" value="CAL4099016.1"/>
    <property type="molecule type" value="Genomic_DNA"/>
</dbReference>